<comment type="similarity">
    <text evidence="2">Belongs to the krueppel C2H2-type zinc-finger protein family.</text>
</comment>
<dbReference type="FunFam" id="3.30.160.60:FF:001498">
    <property type="entry name" value="Zinc finger protein 404"/>
    <property type="match status" value="1"/>
</dbReference>
<keyword evidence="6" id="KW-0862">Zinc</keyword>
<comment type="caution">
    <text evidence="14">The sequence shown here is derived from an EMBL/GenBank/DDBJ whole genome shotgun (WGS) entry which is preliminary data.</text>
</comment>
<feature type="domain" description="C2H2-type" evidence="13">
    <location>
        <begin position="498"/>
        <end position="525"/>
    </location>
</feature>
<evidence type="ECO:0000256" key="4">
    <source>
        <dbReference type="ARBA" id="ARBA00022737"/>
    </source>
</evidence>
<evidence type="ECO:0000256" key="9">
    <source>
        <dbReference type="ARBA" id="ARBA00023163"/>
    </source>
</evidence>
<evidence type="ECO:0000256" key="10">
    <source>
        <dbReference type="ARBA" id="ARBA00023242"/>
    </source>
</evidence>
<keyword evidence="4" id="KW-0677">Repeat</keyword>
<dbReference type="Proteomes" id="UP000235965">
    <property type="component" value="Unassembled WGS sequence"/>
</dbReference>
<dbReference type="GO" id="GO:0005634">
    <property type="term" value="C:nucleus"/>
    <property type="evidence" value="ECO:0007669"/>
    <property type="project" value="UniProtKB-SubCell"/>
</dbReference>
<proteinExistence type="inferred from homology"/>
<dbReference type="GO" id="GO:0000981">
    <property type="term" value="F:DNA-binding transcription factor activity, RNA polymerase II-specific"/>
    <property type="evidence" value="ECO:0007669"/>
    <property type="project" value="TreeGrafter"/>
</dbReference>
<evidence type="ECO:0000256" key="5">
    <source>
        <dbReference type="ARBA" id="ARBA00022771"/>
    </source>
</evidence>
<dbReference type="FunCoup" id="A0A2J7QL06">
    <property type="interactions" value="368"/>
</dbReference>
<dbReference type="PANTHER" id="PTHR24379:SF123">
    <property type="entry name" value="ZINC FINGER AND BTB DOMAIN CONTAINING 17"/>
    <property type="match status" value="1"/>
</dbReference>
<feature type="domain" description="C2H2-type" evidence="13">
    <location>
        <begin position="470"/>
        <end position="497"/>
    </location>
</feature>
<dbReference type="FunFam" id="3.30.160.60:FF:000446">
    <property type="entry name" value="Zinc finger protein"/>
    <property type="match status" value="1"/>
</dbReference>
<reference evidence="14 15" key="1">
    <citation type="submission" date="2017-12" db="EMBL/GenBank/DDBJ databases">
        <title>Hemimetabolous genomes reveal molecular basis of termite eusociality.</title>
        <authorList>
            <person name="Harrison M.C."/>
            <person name="Jongepier E."/>
            <person name="Robertson H.M."/>
            <person name="Arning N."/>
            <person name="Bitard-Feildel T."/>
            <person name="Chao H."/>
            <person name="Childers C.P."/>
            <person name="Dinh H."/>
            <person name="Doddapaneni H."/>
            <person name="Dugan S."/>
            <person name="Gowin J."/>
            <person name="Greiner C."/>
            <person name="Han Y."/>
            <person name="Hu H."/>
            <person name="Hughes D.S.T."/>
            <person name="Huylmans A.-K."/>
            <person name="Kemena C."/>
            <person name="Kremer L.P.M."/>
            <person name="Lee S.L."/>
            <person name="Lopez-Ezquerra A."/>
            <person name="Mallet L."/>
            <person name="Monroy-Kuhn J.M."/>
            <person name="Moser A."/>
            <person name="Murali S.C."/>
            <person name="Muzny D.M."/>
            <person name="Otani S."/>
            <person name="Piulachs M.-D."/>
            <person name="Poelchau M."/>
            <person name="Qu J."/>
            <person name="Schaub F."/>
            <person name="Wada-Katsumata A."/>
            <person name="Worley K.C."/>
            <person name="Xie Q."/>
            <person name="Ylla G."/>
            <person name="Poulsen M."/>
            <person name="Gibbs R.A."/>
            <person name="Schal C."/>
            <person name="Richards S."/>
            <person name="Belles X."/>
            <person name="Korb J."/>
            <person name="Bornberg-Bauer E."/>
        </authorList>
    </citation>
    <scope>NUCLEOTIDE SEQUENCE [LARGE SCALE GENOMIC DNA]</scope>
    <source>
        <tissue evidence="14">Whole body</tissue>
    </source>
</reference>
<evidence type="ECO:0000256" key="8">
    <source>
        <dbReference type="ARBA" id="ARBA00023125"/>
    </source>
</evidence>
<keyword evidence="10" id="KW-0539">Nucleus</keyword>
<keyword evidence="8" id="KW-0238">DNA-binding</keyword>
<name>A0A2J7QL06_9NEOP</name>
<dbReference type="PROSITE" id="PS50157">
    <property type="entry name" value="ZINC_FINGER_C2H2_2"/>
    <property type="match status" value="5"/>
</dbReference>
<evidence type="ECO:0000256" key="11">
    <source>
        <dbReference type="PROSITE-ProRule" id="PRU00042"/>
    </source>
</evidence>
<feature type="region of interest" description="Disordered" evidence="12">
    <location>
        <begin position="669"/>
        <end position="694"/>
    </location>
</feature>
<dbReference type="InterPro" id="IPR036236">
    <property type="entry name" value="Znf_C2H2_sf"/>
</dbReference>
<evidence type="ECO:0000256" key="1">
    <source>
        <dbReference type="ARBA" id="ARBA00004123"/>
    </source>
</evidence>
<dbReference type="OrthoDB" id="6077919at2759"/>
<dbReference type="InParanoid" id="A0A2J7QL06"/>
<keyword evidence="5 11" id="KW-0863">Zinc-finger</keyword>
<dbReference type="STRING" id="105785.A0A2J7QL06"/>
<evidence type="ECO:0000256" key="7">
    <source>
        <dbReference type="ARBA" id="ARBA00023015"/>
    </source>
</evidence>
<dbReference type="FunFam" id="3.30.160.60:FF:000030">
    <property type="entry name" value="Zinc finger protein 628"/>
    <property type="match status" value="1"/>
</dbReference>
<accession>A0A2J7QL06</accession>
<gene>
    <name evidence="14" type="ORF">B7P43_G10487</name>
</gene>
<dbReference type="Gene3D" id="3.30.160.60">
    <property type="entry name" value="Classic Zinc Finger"/>
    <property type="match status" value="5"/>
</dbReference>
<evidence type="ECO:0000256" key="3">
    <source>
        <dbReference type="ARBA" id="ARBA00022723"/>
    </source>
</evidence>
<evidence type="ECO:0000256" key="12">
    <source>
        <dbReference type="SAM" id="MobiDB-lite"/>
    </source>
</evidence>
<dbReference type="GO" id="GO:0000977">
    <property type="term" value="F:RNA polymerase II transcription regulatory region sequence-specific DNA binding"/>
    <property type="evidence" value="ECO:0007669"/>
    <property type="project" value="TreeGrafter"/>
</dbReference>
<dbReference type="FunFam" id="3.30.160.60:FF:000075">
    <property type="entry name" value="Putative zinc finger protein 536"/>
    <property type="match status" value="1"/>
</dbReference>
<dbReference type="SMART" id="SM00355">
    <property type="entry name" value="ZnF_C2H2"/>
    <property type="match status" value="11"/>
</dbReference>
<protein>
    <recommendedName>
        <fullName evidence="13">C2H2-type domain-containing protein</fullName>
    </recommendedName>
</protein>
<keyword evidence="3" id="KW-0479">Metal-binding</keyword>
<comment type="subcellular location">
    <subcellularLocation>
        <location evidence="1">Nucleus</location>
    </subcellularLocation>
</comment>
<dbReference type="InterPro" id="IPR013087">
    <property type="entry name" value="Znf_C2H2_type"/>
</dbReference>
<feature type="domain" description="C2H2-type" evidence="13">
    <location>
        <begin position="526"/>
        <end position="554"/>
    </location>
</feature>
<dbReference type="SUPFAM" id="SSF57667">
    <property type="entry name" value="beta-beta-alpha zinc fingers"/>
    <property type="match status" value="5"/>
</dbReference>
<keyword evidence="9" id="KW-0804">Transcription</keyword>
<dbReference type="EMBL" id="NEVH01013255">
    <property type="protein sequence ID" value="PNF29263.1"/>
    <property type="molecule type" value="Genomic_DNA"/>
</dbReference>
<evidence type="ECO:0000313" key="15">
    <source>
        <dbReference type="Proteomes" id="UP000235965"/>
    </source>
</evidence>
<keyword evidence="7" id="KW-0805">Transcription regulation</keyword>
<organism evidence="14 15">
    <name type="scientific">Cryptotermes secundus</name>
    <dbReference type="NCBI Taxonomy" id="105785"/>
    <lineage>
        <taxon>Eukaryota</taxon>
        <taxon>Metazoa</taxon>
        <taxon>Ecdysozoa</taxon>
        <taxon>Arthropoda</taxon>
        <taxon>Hexapoda</taxon>
        <taxon>Insecta</taxon>
        <taxon>Pterygota</taxon>
        <taxon>Neoptera</taxon>
        <taxon>Polyneoptera</taxon>
        <taxon>Dictyoptera</taxon>
        <taxon>Blattodea</taxon>
        <taxon>Blattoidea</taxon>
        <taxon>Termitoidae</taxon>
        <taxon>Kalotermitidae</taxon>
        <taxon>Cryptotermitinae</taxon>
        <taxon>Cryptotermes</taxon>
    </lineage>
</organism>
<dbReference type="PROSITE" id="PS00028">
    <property type="entry name" value="ZINC_FINGER_C2H2_1"/>
    <property type="match status" value="5"/>
</dbReference>
<dbReference type="GO" id="GO:0008270">
    <property type="term" value="F:zinc ion binding"/>
    <property type="evidence" value="ECO:0007669"/>
    <property type="project" value="UniProtKB-KW"/>
</dbReference>
<dbReference type="PANTHER" id="PTHR24379">
    <property type="entry name" value="KRAB AND ZINC FINGER DOMAIN-CONTAINING"/>
    <property type="match status" value="1"/>
</dbReference>
<evidence type="ECO:0000259" key="13">
    <source>
        <dbReference type="PROSITE" id="PS50157"/>
    </source>
</evidence>
<feature type="domain" description="C2H2-type" evidence="13">
    <location>
        <begin position="441"/>
        <end position="469"/>
    </location>
</feature>
<dbReference type="AlphaFoldDB" id="A0A2J7QL06"/>
<evidence type="ECO:0000256" key="2">
    <source>
        <dbReference type="ARBA" id="ARBA00006991"/>
    </source>
</evidence>
<evidence type="ECO:0000313" key="14">
    <source>
        <dbReference type="EMBL" id="PNF29263.1"/>
    </source>
</evidence>
<evidence type="ECO:0000256" key="6">
    <source>
        <dbReference type="ARBA" id="ARBA00022833"/>
    </source>
</evidence>
<sequence>MNEVEVPEGSVFTYRLSNGTHVLVHQSVAQGKGAEELDCDEEVPLLFLEDGQITYNAGTGILETQLLDQTMETNSFLLSDKPPEVTSVKTDQTQGKRDVAIPGGPQFVNELNNQQKVLKVEKSLTEENVTLEKLEDFVELVTSYKCRICPFTTPEQQELLQHFRLHHMQMKLDVNPSTEHVDPGVASSNPQPVSEKLIFLCGQCNNGFASLEACKQHMMQDHELIVYEGAGMKAVDHEAAGMLPQEPEQLTNHEASTGFERGKDKQLVPATGKRKVQMPRTLEREYWLTKKAKRYNSTPNDDKLKCGERACQYKFSTEDALHIHVSCHAAGGAEKADVAAARRVFGCCVCGERFERWCGCALHLWKAHAVDAGLLSCPVCHTYKTVTAVKLENHIKIHGEVRAYTCPDCGKGFKQSSQLRNHRVMHLDRRAGPVPRWYASKRCDICFKSYADSKCLKKHIQAVHSKLRPYVCQVCGHASARKAMLQMHLRQHTGEKPYGCTLCEYRTGDHNSLRRHTMRHTGQRPYRCPHCDYSAIQSSSYKNHLRSKHPGMQGLFSCTQCSFRTISQEGFLQHVSDHKNGLISSAPPEAEIEVFPGNVAAAHLIYRCLNALSTDGSPLQANLTGSATSEDGTTQTITIQIPTQQQEGGTEVEDDETAPCFLAIQEEEEEGVDTGGITIPAEPDPDPVVVPDVS</sequence>
<feature type="domain" description="C2H2-type" evidence="13">
    <location>
        <begin position="404"/>
        <end position="431"/>
    </location>
</feature>
<dbReference type="Pfam" id="PF00096">
    <property type="entry name" value="zf-C2H2"/>
    <property type="match status" value="3"/>
</dbReference>
<keyword evidence="15" id="KW-1185">Reference proteome</keyword>